<dbReference type="EMBL" id="VSRR010005187">
    <property type="protein sequence ID" value="MPC41795.1"/>
    <property type="molecule type" value="Genomic_DNA"/>
</dbReference>
<organism evidence="2 3">
    <name type="scientific">Portunus trituberculatus</name>
    <name type="common">Swimming crab</name>
    <name type="synonym">Neptunus trituberculatus</name>
    <dbReference type="NCBI Taxonomy" id="210409"/>
    <lineage>
        <taxon>Eukaryota</taxon>
        <taxon>Metazoa</taxon>
        <taxon>Ecdysozoa</taxon>
        <taxon>Arthropoda</taxon>
        <taxon>Crustacea</taxon>
        <taxon>Multicrustacea</taxon>
        <taxon>Malacostraca</taxon>
        <taxon>Eumalacostraca</taxon>
        <taxon>Eucarida</taxon>
        <taxon>Decapoda</taxon>
        <taxon>Pleocyemata</taxon>
        <taxon>Brachyura</taxon>
        <taxon>Eubrachyura</taxon>
        <taxon>Portunoidea</taxon>
        <taxon>Portunidae</taxon>
        <taxon>Portuninae</taxon>
        <taxon>Portunus</taxon>
    </lineage>
</organism>
<protein>
    <submittedName>
        <fullName evidence="2">Uncharacterized protein</fullName>
    </submittedName>
</protein>
<gene>
    <name evidence="2" type="ORF">E2C01_035400</name>
</gene>
<evidence type="ECO:0000256" key="1">
    <source>
        <dbReference type="SAM" id="MobiDB-lite"/>
    </source>
</evidence>
<accession>A0A5B7F888</accession>
<keyword evidence="3" id="KW-1185">Reference proteome</keyword>
<proteinExistence type="predicted"/>
<sequence>MPEPRPRRSLRRLNATTSRGKQRVMRRVQRRHEEQLEAGWRFLPREIKCYKTGDGSWRAAGLRVNNLTGFAGGIFAGFVSHNFSVWSVVAEPSSGVVAFGKSD</sequence>
<feature type="region of interest" description="Disordered" evidence="1">
    <location>
        <begin position="1"/>
        <end position="30"/>
    </location>
</feature>
<evidence type="ECO:0000313" key="3">
    <source>
        <dbReference type="Proteomes" id="UP000324222"/>
    </source>
</evidence>
<reference evidence="2 3" key="1">
    <citation type="submission" date="2019-05" db="EMBL/GenBank/DDBJ databases">
        <title>Another draft genome of Portunus trituberculatus and its Hox gene families provides insights of decapod evolution.</title>
        <authorList>
            <person name="Jeong J.-H."/>
            <person name="Song I."/>
            <person name="Kim S."/>
            <person name="Choi T."/>
            <person name="Kim D."/>
            <person name="Ryu S."/>
            <person name="Kim W."/>
        </authorList>
    </citation>
    <scope>NUCLEOTIDE SEQUENCE [LARGE SCALE GENOMIC DNA]</scope>
    <source>
        <tissue evidence="2">Muscle</tissue>
    </source>
</reference>
<dbReference type="Proteomes" id="UP000324222">
    <property type="component" value="Unassembled WGS sequence"/>
</dbReference>
<evidence type="ECO:0000313" key="2">
    <source>
        <dbReference type="EMBL" id="MPC41795.1"/>
    </source>
</evidence>
<dbReference type="AlphaFoldDB" id="A0A5B7F888"/>
<name>A0A5B7F888_PORTR</name>
<feature type="compositionally biased region" description="Basic residues" evidence="1">
    <location>
        <begin position="20"/>
        <end position="30"/>
    </location>
</feature>
<comment type="caution">
    <text evidence="2">The sequence shown here is derived from an EMBL/GenBank/DDBJ whole genome shotgun (WGS) entry which is preliminary data.</text>
</comment>